<accession>A0ABP8LH59</accession>
<evidence type="ECO:0000313" key="3">
    <source>
        <dbReference type="EMBL" id="GAA4429001.1"/>
    </source>
</evidence>
<name>A0ABP8LH59_9BURK</name>
<reference evidence="4" key="1">
    <citation type="journal article" date="2019" name="Int. J. Syst. Evol. Microbiol.">
        <title>The Global Catalogue of Microorganisms (GCM) 10K type strain sequencing project: providing services to taxonomists for standard genome sequencing and annotation.</title>
        <authorList>
            <consortium name="The Broad Institute Genomics Platform"/>
            <consortium name="The Broad Institute Genome Sequencing Center for Infectious Disease"/>
            <person name="Wu L."/>
            <person name="Ma J."/>
        </authorList>
    </citation>
    <scope>NUCLEOTIDE SEQUENCE [LARGE SCALE GENOMIC DNA]</scope>
    <source>
        <strain evidence="4">JCM 31890</strain>
    </source>
</reference>
<proteinExistence type="inferred from homology"/>
<dbReference type="PANTHER" id="PTHR21064">
    <property type="entry name" value="AMINOGLYCOSIDE PHOSPHOTRANSFERASE DOMAIN-CONTAINING PROTEIN-RELATED"/>
    <property type="match status" value="1"/>
</dbReference>
<dbReference type="Proteomes" id="UP001501788">
    <property type="component" value="Unassembled WGS sequence"/>
</dbReference>
<dbReference type="InterPro" id="IPR011009">
    <property type="entry name" value="Kinase-like_dom_sf"/>
</dbReference>
<keyword evidence="4" id="KW-1185">Reference proteome</keyword>
<dbReference type="EMBL" id="BAABEX010000029">
    <property type="protein sequence ID" value="GAA4429001.1"/>
    <property type="molecule type" value="Genomic_DNA"/>
</dbReference>
<feature type="domain" description="Aminoglycoside phosphotransferase" evidence="2">
    <location>
        <begin position="43"/>
        <end position="280"/>
    </location>
</feature>
<evidence type="ECO:0000256" key="1">
    <source>
        <dbReference type="ARBA" id="ARBA00038240"/>
    </source>
</evidence>
<dbReference type="SUPFAM" id="SSF56112">
    <property type="entry name" value="Protein kinase-like (PK-like)"/>
    <property type="match status" value="1"/>
</dbReference>
<sequence>MIQLDADSIAQTTPTARAMARLVDAHWALGPVQHCTLMRRGFNHVYGLQWADGRRAIARLSAARPRGPANVDYEAALLGHLQRRGIRVAAPLPTAAETSSVNVTLPEGTRPLMLFEHLDGEPPGDDLSDWTHSGRALAALHTAGQDYTGPPSRYTLEPGCMLHTALAQLRKTPVMDDALWHGLSEVAAQVRERLGSAEGLGRVHAHGDFHGSNHFMVTGLQGAREVAFFDFDDAGPGLLAYELGVLLWSLLPRRTDVPLAAPLQARWRHYLAGYRSVAPLAPADIAAMAPSLVLRQFWTMAEYAGRVDVWGTEAMPAHWLRKQVPLMQHWLTLDVEGDLSAPVAAAASAR</sequence>
<dbReference type="InterPro" id="IPR050249">
    <property type="entry name" value="Pseudomonas-type_ThrB"/>
</dbReference>
<organism evidence="3 4">
    <name type="scientific">Acidovorax lacteus</name>
    <dbReference type="NCBI Taxonomy" id="1924988"/>
    <lineage>
        <taxon>Bacteria</taxon>
        <taxon>Pseudomonadati</taxon>
        <taxon>Pseudomonadota</taxon>
        <taxon>Betaproteobacteria</taxon>
        <taxon>Burkholderiales</taxon>
        <taxon>Comamonadaceae</taxon>
        <taxon>Acidovorax</taxon>
    </lineage>
</organism>
<dbReference type="Gene3D" id="3.90.1200.10">
    <property type="match status" value="1"/>
</dbReference>
<gene>
    <name evidence="3" type="ORF">GCM10023090_28490</name>
</gene>
<evidence type="ECO:0000259" key="2">
    <source>
        <dbReference type="Pfam" id="PF01636"/>
    </source>
</evidence>
<dbReference type="Pfam" id="PF01636">
    <property type="entry name" value="APH"/>
    <property type="match status" value="1"/>
</dbReference>
<comment type="caution">
    <text evidence="3">The sequence shown here is derived from an EMBL/GenBank/DDBJ whole genome shotgun (WGS) entry which is preliminary data.</text>
</comment>
<dbReference type="Gene3D" id="3.30.200.20">
    <property type="entry name" value="Phosphorylase Kinase, domain 1"/>
    <property type="match status" value="1"/>
</dbReference>
<dbReference type="PANTHER" id="PTHR21064:SF6">
    <property type="entry name" value="AMINOGLYCOSIDE PHOSPHOTRANSFERASE DOMAIN-CONTAINING PROTEIN"/>
    <property type="match status" value="1"/>
</dbReference>
<dbReference type="InterPro" id="IPR002575">
    <property type="entry name" value="Aminoglycoside_PTrfase"/>
</dbReference>
<evidence type="ECO:0000313" key="4">
    <source>
        <dbReference type="Proteomes" id="UP001501788"/>
    </source>
</evidence>
<comment type="similarity">
    <text evidence="1">Belongs to the pseudomonas-type ThrB family.</text>
</comment>
<dbReference type="RefSeq" id="WP_345066625.1">
    <property type="nucleotide sequence ID" value="NZ_BAABEX010000029.1"/>
</dbReference>
<protein>
    <recommendedName>
        <fullName evidence="2">Aminoglycoside phosphotransferase domain-containing protein</fullName>
    </recommendedName>
</protein>